<dbReference type="AlphaFoldDB" id="A0AAI9ZQS6"/>
<accession>A0AAI9ZQS6</accession>
<sequence>PYTRHSEVILSDGDLYVILLASRNTMLAGFRVSSQICRVASTIFAKLIDAEFSMQDECKVIFFHLSPGQPRIHSRALRCILSVLHHTNIDQYKTLDVEELLRVSETSVFLKCNNALAPWIGIWCPKALQTIIDSGQPSVVDLGMLLKSADNFEAQDELAKLRQYAVCNLSLRFQDIWAENLPLINLHECKSLDGLKDDINNRLVRAFAHIWSLEGPLSTHSEGYLTAKRLCLSCGRQHPSDAKLCHSCRNWTLHNDVCTKSSRIGEYFKLLARQTLWPFNIIGQEDTTLSVIAQRVKKLTSNKPHSCSGGLECPLIVHLHALQGHLKRIVDDCAWSSTSETQQRQEHVAITDPRKISTVEGGGAMAEVVVEDLDED</sequence>
<dbReference type="GeneID" id="85469446"/>
<gene>
    <name evidence="1" type="ORF">BDP81DRAFT_321096</name>
</gene>
<organism evidence="1 2">
    <name type="scientific">Colletotrichum phormii</name>
    <dbReference type="NCBI Taxonomy" id="359342"/>
    <lineage>
        <taxon>Eukaryota</taxon>
        <taxon>Fungi</taxon>
        <taxon>Dikarya</taxon>
        <taxon>Ascomycota</taxon>
        <taxon>Pezizomycotina</taxon>
        <taxon>Sordariomycetes</taxon>
        <taxon>Hypocreomycetidae</taxon>
        <taxon>Glomerellales</taxon>
        <taxon>Glomerellaceae</taxon>
        <taxon>Colletotrichum</taxon>
        <taxon>Colletotrichum acutatum species complex</taxon>
    </lineage>
</organism>
<feature type="non-terminal residue" evidence="1">
    <location>
        <position position="1"/>
    </location>
</feature>
<evidence type="ECO:0000313" key="2">
    <source>
        <dbReference type="Proteomes" id="UP001243989"/>
    </source>
</evidence>
<proteinExistence type="predicted"/>
<dbReference type="Proteomes" id="UP001243989">
    <property type="component" value="Unassembled WGS sequence"/>
</dbReference>
<dbReference type="EMBL" id="JAHMHQ010000011">
    <property type="protein sequence ID" value="KAK1636135.1"/>
    <property type="molecule type" value="Genomic_DNA"/>
</dbReference>
<evidence type="ECO:0008006" key="3">
    <source>
        <dbReference type="Google" id="ProtNLM"/>
    </source>
</evidence>
<protein>
    <recommendedName>
        <fullName evidence="3">BTB domain-containing protein</fullName>
    </recommendedName>
</protein>
<keyword evidence="2" id="KW-1185">Reference proteome</keyword>
<evidence type="ECO:0000313" key="1">
    <source>
        <dbReference type="EMBL" id="KAK1636135.1"/>
    </source>
</evidence>
<comment type="caution">
    <text evidence="1">The sequence shown here is derived from an EMBL/GenBank/DDBJ whole genome shotgun (WGS) entry which is preliminary data.</text>
</comment>
<reference evidence="1" key="1">
    <citation type="submission" date="2021-06" db="EMBL/GenBank/DDBJ databases">
        <title>Comparative genomics, transcriptomics and evolutionary studies reveal genomic signatures of adaptation to plant cell wall in hemibiotrophic fungi.</title>
        <authorList>
            <consortium name="DOE Joint Genome Institute"/>
            <person name="Baroncelli R."/>
            <person name="Diaz J.F."/>
            <person name="Benocci T."/>
            <person name="Peng M."/>
            <person name="Battaglia E."/>
            <person name="Haridas S."/>
            <person name="Andreopoulos W."/>
            <person name="Labutti K."/>
            <person name="Pangilinan J."/>
            <person name="Floch G.L."/>
            <person name="Makela M.R."/>
            <person name="Henrissat B."/>
            <person name="Grigoriev I.V."/>
            <person name="Crouch J.A."/>
            <person name="De Vries R.P."/>
            <person name="Sukno S.A."/>
            <person name="Thon M.R."/>
        </authorList>
    </citation>
    <scope>NUCLEOTIDE SEQUENCE</scope>
    <source>
        <strain evidence="1">CBS 102054</strain>
    </source>
</reference>
<name>A0AAI9ZQS6_9PEZI</name>
<dbReference type="RefSeq" id="XP_060444742.1">
    <property type="nucleotide sequence ID" value="XM_060584584.1"/>
</dbReference>